<dbReference type="Gene3D" id="1.20.1440.20">
    <property type="entry name" value="LemA-like domain"/>
    <property type="match status" value="1"/>
</dbReference>
<protein>
    <submittedName>
        <fullName evidence="6">LemA family protein</fullName>
    </submittedName>
</protein>
<keyword evidence="4" id="KW-1133">Transmembrane helix</keyword>
<reference evidence="7" key="1">
    <citation type="journal article" date="2013" name="Proc. Natl. Acad. Sci. U.S.A.">
        <title>Improving the coverage of the cyanobacterial phylum using diversity-driven genome sequencing.</title>
        <authorList>
            <person name="Shih P.M."/>
            <person name="Wu D."/>
            <person name="Latifi A."/>
            <person name="Axen S.D."/>
            <person name="Fewer D.P."/>
            <person name="Talla E."/>
            <person name="Calteau A."/>
            <person name="Cai F."/>
            <person name="Tandeau de Marsac N."/>
            <person name="Rippka R."/>
            <person name="Herdman M."/>
            <person name="Sivonen K."/>
            <person name="Coursin T."/>
            <person name="Laurent T."/>
            <person name="Goodwin L."/>
            <person name="Nolan M."/>
            <person name="Davenport K.W."/>
            <person name="Han C.S."/>
            <person name="Rubin E.M."/>
            <person name="Eisen J.A."/>
            <person name="Woyke T."/>
            <person name="Gugger M."/>
            <person name="Kerfeld C.A."/>
        </authorList>
    </citation>
    <scope>NUCLEOTIDE SEQUENCE [LARGE SCALE GENOMIC DNA]</scope>
    <source>
        <strain evidence="7">ATCC 29140 / PCC 7202</strain>
    </source>
</reference>
<name>K9YH63_CYASC</name>
<proteinExistence type="inferred from homology"/>
<gene>
    <name evidence="6" type="ordered locus">Cyast_0321</name>
</gene>
<evidence type="ECO:0000313" key="6">
    <source>
        <dbReference type="EMBL" id="AFZ46301.1"/>
    </source>
</evidence>
<evidence type="ECO:0000256" key="5">
    <source>
        <dbReference type="ARBA" id="ARBA00023136"/>
    </source>
</evidence>
<evidence type="ECO:0000256" key="1">
    <source>
        <dbReference type="ARBA" id="ARBA00004167"/>
    </source>
</evidence>
<dbReference type="HOGENOM" id="CLU_056714_0_1_3"/>
<evidence type="ECO:0000256" key="4">
    <source>
        <dbReference type="ARBA" id="ARBA00022989"/>
    </source>
</evidence>
<keyword evidence="3" id="KW-0812">Transmembrane</keyword>
<sequence length="247" mass="28529">MSHHEDLIIPDDIADEVLNLAVELYAQKDINGYSLQELKEIGGKVEIPPEVISEALTQVREKHKQEKIAKEKFEEKIQGIKIVSLFMVVLISLWSVFTYNGLNNKQQDVMEAWAQVENQLQRKADLIPTLVSLTQAQTRQEEELILRLENARNDYLQADGIEEKLASTENINEAIQSFNQYIAGNQGFVSSQAFTNLQYEIAGTENRIATERRRYNQLVRQYNQSLQSFPNSLLVRLFNFEEKAFYE</sequence>
<comment type="similarity">
    <text evidence="2">Belongs to the LemA family.</text>
</comment>
<evidence type="ECO:0000256" key="2">
    <source>
        <dbReference type="ARBA" id="ARBA00008854"/>
    </source>
</evidence>
<dbReference type="eggNOG" id="COG1704">
    <property type="taxonomic scope" value="Bacteria"/>
</dbReference>
<accession>K9YH63</accession>
<evidence type="ECO:0000313" key="7">
    <source>
        <dbReference type="Proteomes" id="UP000010483"/>
    </source>
</evidence>
<dbReference type="GO" id="GO:0016020">
    <property type="term" value="C:membrane"/>
    <property type="evidence" value="ECO:0007669"/>
    <property type="project" value="UniProtKB-SubCell"/>
</dbReference>
<dbReference type="PATRIC" id="fig|292563.3.peg.336"/>
<keyword evidence="7" id="KW-1185">Reference proteome</keyword>
<dbReference type="PANTHER" id="PTHR34478">
    <property type="entry name" value="PROTEIN LEMA"/>
    <property type="match status" value="1"/>
</dbReference>
<dbReference type="InterPro" id="IPR007156">
    <property type="entry name" value="MamQ_LemA"/>
</dbReference>
<dbReference type="SUPFAM" id="SSF140478">
    <property type="entry name" value="LemA-like"/>
    <property type="match status" value="1"/>
</dbReference>
<dbReference type="Pfam" id="PF04011">
    <property type="entry name" value="LemA"/>
    <property type="match status" value="1"/>
</dbReference>
<dbReference type="EMBL" id="CP003940">
    <property type="protein sequence ID" value="AFZ46301.1"/>
    <property type="molecule type" value="Genomic_DNA"/>
</dbReference>
<comment type="subcellular location">
    <subcellularLocation>
        <location evidence="1">Membrane</location>
        <topology evidence="1">Single-pass membrane protein</topology>
    </subcellularLocation>
</comment>
<evidence type="ECO:0000256" key="3">
    <source>
        <dbReference type="ARBA" id="ARBA00022692"/>
    </source>
</evidence>
<organism evidence="6 7">
    <name type="scientific">Cyanobacterium stanieri (strain ATCC 29140 / PCC 7202)</name>
    <dbReference type="NCBI Taxonomy" id="292563"/>
    <lineage>
        <taxon>Bacteria</taxon>
        <taxon>Bacillati</taxon>
        <taxon>Cyanobacteriota</taxon>
        <taxon>Cyanophyceae</taxon>
        <taxon>Oscillatoriophycideae</taxon>
        <taxon>Chroococcales</taxon>
        <taxon>Geminocystaceae</taxon>
        <taxon>Cyanobacterium</taxon>
    </lineage>
</organism>
<dbReference type="Proteomes" id="UP000010483">
    <property type="component" value="Chromosome"/>
</dbReference>
<dbReference type="InterPro" id="IPR023353">
    <property type="entry name" value="LemA-like_dom_sf"/>
</dbReference>
<dbReference type="AlphaFoldDB" id="K9YH63"/>
<dbReference type="KEGG" id="csn:Cyast_0321"/>
<dbReference type="PANTHER" id="PTHR34478:SF2">
    <property type="entry name" value="MEMBRANE PROTEIN"/>
    <property type="match status" value="1"/>
</dbReference>
<dbReference type="BioCyc" id="CSTA292563:G1353-324-MONOMER"/>
<keyword evidence="5" id="KW-0472">Membrane</keyword>